<dbReference type="EMBL" id="JBHSBU010000001">
    <property type="protein sequence ID" value="MFC4158915.1"/>
    <property type="molecule type" value="Genomic_DNA"/>
</dbReference>
<comment type="caution">
    <text evidence="2">The sequence shown here is derived from an EMBL/GenBank/DDBJ whole genome shotgun (WGS) entry which is preliminary data.</text>
</comment>
<accession>A0ABV8MNU4</accession>
<evidence type="ECO:0000313" key="2">
    <source>
        <dbReference type="EMBL" id="MFC4158915.1"/>
    </source>
</evidence>
<organism evidence="2 3">
    <name type="scientific">Chitinimonas lacunae</name>
    <dbReference type="NCBI Taxonomy" id="1963018"/>
    <lineage>
        <taxon>Bacteria</taxon>
        <taxon>Pseudomonadati</taxon>
        <taxon>Pseudomonadota</taxon>
        <taxon>Betaproteobacteria</taxon>
        <taxon>Neisseriales</taxon>
        <taxon>Chitinibacteraceae</taxon>
        <taxon>Chitinimonas</taxon>
    </lineage>
</organism>
<dbReference type="PANTHER" id="PTHR37809">
    <property type="entry name" value="RIBOSOMAL PROTEIN S12 METHYLTHIOTRANSFERASE ACCESSORY FACTOR YCAO"/>
    <property type="match status" value="1"/>
</dbReference>
<dbReference type="Proteomes" id="UP001595791">
    <property type="component" value="Unassembled WGS sequence"/>
</dbReference>
<dbReference type="NCBIfam" id="TIGR03604">
    <property type="entry name" value="TOMM_cyclo_SagD"/>
    <property type="match status" value="1"/>
</dbReference>
<reference evidence="3" key="1">
    <citation type="journal article" date="2019" name="Int. J. Syst. Evol. Microbiol.">
        <title>The Global Catalogue of Microorganisms (GCM) 10K type strain sequencing project: providing services to taxonomists for standard genome sequencing and annotation.</title>
        <authorList>
            <consortium name="The Broad Institute Genomics Platform"/>
            <consortium name="The Broad Institute Genome Sequencing Center for Infectious Disease"/>
            <person name="Wu L."/>
            <person name="Ma J."/>
        </authorList>
    </citation>
    <scope>NUCLEOTIDE SEQUENCE [LARGE SCALE GENOMIC DNA]</scope>
    <source>
        <strain evidence="3">LMG 29894</strain>
    </source>
</reference>
<dbReference type="InterPro" id="IPR003776">
    <property type="entry name" value="YcaO-like_dom"/>
</dbReference>
<dbReference type="PANTHER" id="PTHR37809:SF1">
    <property type="entry name" value="RIBOSOMAL PROTEIN S12 METHYLTHIOTRANSFERASE ACCESSORY FACTOR YCAO"/>
    <property type="match status" value="1"/>
</dbReference>
<dbReference type="RefSeq" id="WP_378162102.1">
    <property type="nucleotide sequence ID" value="NZ_JBHSBU010000001.1"/>
</dbReference>
<evidence type="ECO:0000313" key="3">
    <source>
        <dbReference type="Proteomes" id="UP001595791"/>
    </source>
</evidence>
<evidence type="ECO:0000259" key="1">
    <source>
        <dbReference type="PROSITE" id="PS51664"/>
    </source>
</evidence>
<keyword evidence="3" id="KW-1185">Reference proteome</keyword>
<name>A0ABV8MNU4_9NEIS</name>
<dbReference type="Pfam" id="PF02624">
    <property type="entry name" value="YcaO"/>
    <property type="match status" value="1"/>
</dbReference>
<dbReference type="Gene3D" id="3.30.1330.230">
    <property type="match status" value="1"/>
</dbReference>
<dbReference type="InterPro" id="IPR027624">
    <property type="entry name" value="TOMM_cyclo_SagD"/>
</dbReference>
<sequence length="433" mass="48466">MMQNPVFSDRFQEVYRALVAPKTGIIRRLVDLPLQPDEAPLFISAATCTTPQYFSRNATPEQIFYTVQANGVGFTREDCLWSVMGEACERYASGIYFEDELVEASIAEMGDAAVDMTRFIAYDEAQYANPDFPWRRLARNQPLRWTPGKSLKDGREVYLPAYQVWMGCVPRLAGEMCLPQLSTGQGAGATLEQAILSGLNEVVERDSFTSAWLLRYSPPQLRFGADIDPRLAGLLNIPRLGIRVLDISTDLGLPCYLTLLTPEQAGGVAVGASANRSAMTALLKSVMEAHHTRNWTIELARTAEKTDERSISDFEHHVRFYLHPEQRHRLQFLHEGPVQTFQHEPDTESIPERLAASIAALERAGFEAFYVDITPADLASIGIHTVKVIVPGLQPLHVGYGTEHRDPRRLKQVAAHWGLDWPRALNSDPHPFP</sequence>
<dbReference type="Gene3D" id="3.30.160.660">
    <property type="match status" value="1"/>
</dbReference>
<dbReference type="Gene3D" id="3.30.40.250">
    <property type="match status" value="1"/>
</dbReference>
<proteinExistence type="predicted"/>
<gene>
    <name evidence="2" type="ORF">ACFOW7_06030</name>
</gene>
<protein>
    <submittedName>
        <fullName evidence="2">YcaO-like family protein</fullName>
    </submittedName>
</protein>
<dbReference type="PROSITE" id="PS51664">
    <property type="entry name" value="YCAO"/>
    <property type="match status" value="1"/>
</dbReference>
<feature type="domain" description="YcaO" evidence="1">
    <location>
        <begin position="71"/>
        <end position="433"/>
    </location>
</feature>